<reference evidence="2 3" key="1">
    <citation type="submission" date="2020-07" db="EMBL/GenBank/DDBJ databases">
        <title>Comparative genomics of pyrophilous fungi reveals a link between fire events and developmental genes.</title>
        <authorList>
            <consortium name="DOE Joint Genome Institute"/>
            <person name="Steindorff A.S."/>
            <person name="Carver A."/>
            <person name="Calhoun S."/>
            <person name="Stillman K."/>
            <person name="Liu H."/>
            <person name="Lipzen A."/>
            <person name="Pangilinan J."/>
            <person name="Labutti K."/>
            <person name="Bruns T.D."/>
            <person name="Grigoriev I.V."/>
        </authorList>
    </citation>
    <scope>NUCLEOTIDE SEQUENCE [LARGE SCALE GENOMIC DNA]</scope>
    <source>
        <strain evidence="2 3">CBS 144469</strain>
    </source>
</reference>
<dbReference type="Proteomes" id="UP000521943">
    <property type="component" value="Unassembled WGS sequence"/>
</dbReference>
<dbReference type="Gene3D" id="1.20.1280.50">
    <property type="match status" value="1"/>
</dbReference>
<accession>A0A8H6I656</accession>
<evidence type="ECO:0000256" key="1">
    <source>
        <dbReference type="SAM" id="MobiDB-lite"/>
    </source>
</evidence>
<name>A0A8H6I656_9AGAR</name>
<evidence type="ECO:0008006" key="4">
    <source>
        <dbReference type="Google" id="ProtNLM"/>
    </source>
</evidence>
<protein>
    <recommendedName>
        <fullName evidence="4">F-box domain-containing protein</fullName>
    </recommendedName>
</protein>
<sequence>MDSGQECGSQHDDKRRLSTRPYPQVSQLPHEIFCFIFSLVHRNGWIDPDPLPAEVTLSHVCRHWRHFTLDLPSLWSVFRYDSFGPYQEKIPVKRLAVYLERSKKHPLELSFDLDLFEDDSLGDWADVLSMLHQIIPHIHRVRELHVISADGDIDDFVSELVDASAPLLEALTIRSYNTRGLFRESSDSKWSPKIFMGGTPSLKYLRFDDKHFSRPPIQSILHLRLETWYKIVDPAFSLSMFREILSLPYLQTLSMLGEFIKVHGVVDDMTEIETKSLKHFRCDGHLFSLPQYFLSHVSAPSLESLTFLSFTFSWSLPPWNKTIAFPSLHTLALLHPKQLPEHSPYVSDLTHNRRFPWLSCLIATTHNIKKLVLSLPPECGLQAFLDVLHHLNTAQRVPPAWRAGGIPWSDTMEELTLDVASHHLELSEYTRLTECLPNLTLIHTTKAMKRKIDSFTELGHQAQSLRRSAKVECVGDVGNVELGAKPFLPLFWALGPDWIDGDGDPFVDVCEYNECWTSLYVQLANLQSLRKVTVALDEKR</sequence>
<keyword evidence="3" id="KW-1185">Reference proteome</keyword>
<dbReference type="SUPFAM" id="SSF81383">
    <property type="entry name" value="F-box domain"/>
    <property type="match status" value="1"/>
</dbReference>
<dbReference type="AlphaFoldDB" id="A0A8H6I656"/>
<dbReference type="EMBL" id="JACGCI010000018">
    <property type="protein sequence ID" value="KAF6758617.1"/>
    <property type="molecule type" value="Genomic_DNA"/>
</dbReference>
<dbReference type="OrthoDB" id="3023006at2759"/>
<feature type="region of interest" description="Disordered" evidence="1">
    <location>
        <begin position="1"/>
        <end position="20"/>
    </location>
</feature>
<proteinExistence type="predicted"/>
<dbReference type="InterPro" id="IPR036047">
    <property type="entry name" value="F-box-like_dom_sf"/>
</dbReference>
<comment type="caution">
    <text evidence="2">The sequence shown here is derived from an EMBL/GenBank/DDBJ whole genome shotgun (WGS) entry which is preliminary data.</text>
</comment>
<organism evidence="2 3">
    <name type="scientific">Ephemerocybe angulata</name>
    <dbReference type="NCBI Taxonomy" id="980116"/>
    <lineage>
        <taxon>Eukaryota</taxon>
        <taxon>Fungi</taxon>
        <taxon>Dikarya</taxon>
        <taxon>Basidiomycota</taxon>
        <taxon>Agaricomycotina</taxon>
        <taxon>Agaricomycetes</taxon>
        <taxon>Agaricomycetidae</taxon>
        <taxon>Agaricales</taxon>
        <taxon>Agaricineae</taxon>
        <taxon>Psathyrellaceae</taxon>
        <taxon>Ephemerocybe</taxon>
    </lineage>
</organism>
<evidence type="ECO:0000313" key="2">
    <source>
        <dbReference type="EMBL" id="KAF6758617.1"/>
    </source>
</evidence>
<gene>
    <name evidence="2" type="ORF">DFP72DRAFT_844981</name>
</gene>
<evidence type="ECO:0000313" key="3">
    <source>
        <dbReference type="Proteomes" id="UP000521943"/>
    </source>
</evidence>